<evidence type="ECO:0000259" key="3">
    <source>
        <dbReference type="PROSITE" id="PS50887"/>
    </source>
</evidence>
<dbReference type="SUPFAM" id="SSF55073">
    <property type="entry name" value="Nucleotide cyclase"/>
    <property type="match status" value="1"/>
</dbReference>
<dbReference type="Proteomes" id="UP001203058">
    <property type="component" value="Unassembled WGS sequence"/>
</dbReference>
<comment type="catalytic activity">
    <reaction evidence="2">
        <text>2 GTP = 3',3'-c-di-GMP + 2 diphosphate</text>
        <dbReference type="Rhea" id="RHEA:24898"/>
        <dbReference type="ChEBI" id="CHEBI:33019"/>
        <dbReference type="ChEBI" id="CHEBI:37565"/>
        <dbReference type="ChEBI" id="CHEBI:58805"/>
        <dbReference type="EC" id="2.7.7.65"/>
    </reaction>
</comment>
<proteinExistence type="predicted"/>
<sequence length="192" mass="20877">MIDVTDPEVLLAELRRLRGEVAQLQQRVQLLDLLAHQDVLIELPNRRGFMRQLEAAIDRVARYDDCSAVLFVDIDGLKMINDCFGHLAGDQALIQVAELLSEGVRKSDCVARIGGDEFAILLERADETSARETAQRLGSLVAGCEFCFEGTCLPLSVAIGIATIEPNDGPESVMARADESMYLQKGGSSVAA</sequence>
<evidence type="ECO:0000256" key="2">
    <source>
        <dbReference type="ARBA" id="ARBA00034247"/>
    </source>
</evidence>
<evidence type="ECO:0000313" key="4">
    <source>
        <dbReference type="EMBL" id="MCH8616674.1"/>
    </source>
</evidence>
<keyword evidence="4" id="KW-0548">Nucleotidyltransferase</keyword>
<organism evidence="4 5">
    <name type="scientific">Sphingomonas telluris</name>
    <dbReference type="NCBI Taxonomy" id="2907998"/>
    <lineage>
        <taxon>Bacteria</taxon>
        <taxon>Pseudomonadati</taxon>
        <taxon>Pseudomonadota</taxon>
        <taxon>Alphaproteobacteria</taxon>
        <taxon>Sphingomonadales</taxon>
        <taxon>Sphingomonadaceae</taxon>
        <taxon>Sphingomonas</taxon>
    </lineage>
</organism>
<accession>A0ABS9VQ76</accession>
<protein>
    <recommendedName>
        <fullName evidence="1">diguanylate cyclase</fullName>
        <ecNumber evidence="1">2.7.7.65</ecNumber>
    </recommendedName>
</protein>
<feature type="domain" description="GGDEF" evidence="3">
    <location>
        <begin position="65"/>
        <end position="192"/>
    </location>
</feature>
<dbReference type="EMBL" id="JAKZHW010000002">
    <property type="protein sequence ID" value="MCH8616674.1"/>
    <property type="molecule type" value="Genomic_DNA"/>
</dbReference>
<dbReference type="Pfam" id="PF00990">
    <property type="entry name" value="GGDEF"/>
    <property type="match status" value="1"/>
</dbReference>
<keyword evidence="4" id="KW-0808">Transferase</keyword>
<dbReference type="PANTHER" id="PTHR45138:SF9">
    <property type="entry name" value="DIGUANYLATE CYCLASE DGCM-RELATED"/>
    <property type="match status" value="1"/>
</dbReference>
<dbReference type="CDD" id="cd01949">
    <property type="entry name" value="GGDEF"/>
    <property type="match status" value="1"/>
</dbReference>
<reference evidence="4 5" key="1">
    <citation type="submission" date="2022-03" db="EMBL/GenBank/DDBJ databases">
        <authorList>
            <person name="Jo J.-H."/>
            <person name="Im W.-T."/>
        </authorList>
    </citation>
    <scope>NUCLEOTIDE SEQUENCE [LARGE SCALE GENOMIC DNA]</scope>
    <source>
        <strain evidence="4 5">SM33</strain>
    </source>
</reference>
<dbReference type="PANTHER" id="PTHR45138">
    <property type="entry name" value="REGULATORY COMPONENTS OF SENSORY TRANSDUCTION SYSTEM"/>
    <property type="match status" value="1"/>
</dbReference>
<dbReference type="EC" id="2.7.7.65" evidence="1"/>
<dbReference type="InterPro" id="IPR043128">
    <property type="entry name" value="Rev_trsase/Diguanyl_cyclase"/>
</dbReference>
<dbReference type="GO" id="GO:0052621">
    <property type="term" value="F:diguanylate cyclase activity"/>
    <property type="evidence" value="ECO:0007669"/>
    <property type="project" value="UniProtKB-EC"/>
</dbReference>
<dbReference type="PROSITE" id="PS50887">
    <property type="entry name" value="GGDEF"/>
    <property type="match status" value="1"/>
</dbReference>
<dbReference type="InterPro" id="IPR000160">
    <property type="entry name" value="GGDEF_dom"/>
</dbReference>
<name>A0ABS9VQ76_9SPHN</name>
<dbReference type="Gene3D" id="3.30.70.270">
    <property type="match status" value="1"/>
</dbReference>
<dbReference type="InterPro" id="IPR029787">
    <property type="entry name" value="Nucleotide_cyclase"/>
</dbReference>
<dbReference type="InterPro" id="IPR050469">
    <property type="entry name" value="Diguanylate_Cyclase"/>
</dbReference>
<keyword evidence="5" id="KW-1185">Reference proteome</keyword>
<evidence type="ECO:0000313" key="5">
    <source>
        <dbReference type="Proteomes" id="UP001203058"/>
    </source>
</evidence>
<dbReference type="NCBIfam" id="TIGR00254">
    <property type="entry name" value="GGDEF"/>
    <property type="match status" value="1"/>
</dbReference>
<gene>
    <name evidence="4" type="ORF">LZ016_11260</name>
</gene>
<comment type="caution">
    <text evidence="4">The sequence shown here is derived from an EMBL/GenBank/DDBJ whole genome shotgun (WGS) entry which is preliminary data.</text>
</comment>
<dbReference type="RefSeq" id="WP_241447571.1">
    <property type="nucleotide sequence ID" value="NZ_JAKZHW010000002.1"/>
</dbReference>
<evidence type="ECO:0000256" key="1">
    <source>
        <dbReference type="ARBA" id="ARBA00012528"/>
    </source>
</evidence>
<dbReference type="SMART" id="SM00267">
    <property type="entry name" value="GGDEF"/>
    <property type="match status" value="1"/>
</dbReference>